<name>A0A976B1V6_9BURK</name>
<feature type="region of interest" description="Disordered" evidence="1">
    <location>
        <begin position="1"/>
        <end position="33"/>
    </location>
</feature>
<evidence type="ECO:0000256" key="1">
    <source>
        <dbReference type="SAM" id="MobiDB-lite"/>
    </source>
</evidence>
<evidence type="ECO:0000313" key="3">
    <source>
        <dbReference type="Proteomes" id="UP000256952"/>
    </source>
</evidence>
<dbReference type="EMBL" id="OFTH01000042">
    <property type="protein sequence ID" value="SOZ70807.1"/>
    <property type="molecule type" value="Genomic_DNA"/>
</dbReference>
<proteinExistence type="predicted"/>
<comment type="caution">
    <text evidence="2">The sequence shown here is derived from an EMBL/GenBank/DDBJ whole genome shotgun (WGS) entry which is preliminary data.</text>
</comment>
<feature type="compositionally biased region" description="Basic and acidic residues" evidence="1">
    <location>
        <begin position="1"/>
        <end position="10"/>
    </location>
</feature>
<accession>A0A976B1V6</accession>
<reference evidence="2 3" key="1">
    <citation type="submission" date="2018-01" db="EMBL/GenBank/DDBJ databases">
        <authorList>
            <person name="Clerissi C."/>
        </authorList>
    </citation>
    <scope>NUCLEOTIDE SEQUENCE [LARGE SCALE GENOMIC DNA]</scope>
    <source>
        <strain evidence="2">Cupriavidus taiwanensis STM 8556</strain>
    </source>
</reference>
<evidence type="ECO:0000313" key="2">
    <source>
        <dbReference type="EMBL" id="SOZ70807.1"/>
    </source>
</evidence>
<protein>
    <submittedName>
        <fullName evidence="2">Uncharacterized protein</fullName>
    </submittedName>
</protein>
<gene>
    <name evidence="2" type="ORF">CBM2613_B170246</name>
</gene>
<organism evidence="2 3">
    <name type="scientific">Cupriavidus taiwanensis</name>
    <dbReference type="NCBI Taxonomy" id="164546"/>
    <lineage>
        <taxon>Bacteria</taxon>
        <taxon>Pseudomonadati</taxon>
        <taxon>Pseudomonadota</taxon>
        <taxon>Betaproteobacteria</taxon>
        <taxon>Burkholderiales</taxon>
        <taxon>Burkholderiaceae</taxon>
        <taxon>Cupriavidus</taxon>
    </lineage>
</organism>
<feature type="compositionally biased region" description="Basic and acidic residues" evidence="1">
    <location>
        <begin position="45"/>
        <end position="59"/>
    </location>
</feature>
<dbReference type="Proteomes" id="UP000256952">
    <property type="component" value="Chromosome CBM2613_b"/>
</dbReference>
<feature type="region of interest" description="Disordered" evidence="1">
    <location>
        <begin position="40"/>
        <end position="59"/>
    </location>
</feature>
<sequence length="59" mass="6611">MRTSRNERPGQVRPPIPVRAGTSAASGTIPMRTPFIRHTLPILESQKRETGDRHALHRA</sequence>
<dbReference type="AlphaFoldDB" id="A0A976B1V6"/>